<dbReference type="EMBL" id="FQUM01000002">
    <property type="protein sequence ID" value="SHE80410.1"/>
    <property type="molecule type" value="Genomic_DNA"/>
</dbReference>
<keyword evidence="2" id="KW-1185">Reference proteome</keyword>
<dbReference type="Proteomes" id="UP000184164">
    <property type="component" value="Unassembled WGS sequence"/>
</dbReference>
<dbReference type="STRING" id="1484053.SAMN05444274_102441"/>
<dbReference type="AlphaFoldDB" id="A0A1M4WGX4"/>
<organism evidence="1 2">
    <name type="scientific">Mariniphaga anaerophila</name>
    <dbReference type="NCBI Taxonomy" id="1484053"/>
    <lineage>
        <taxon>Bacteria</taxon>
        <taxon>Pseudomonadati</taxon>
        <taxon>Bacteroidota</taxon>
        <taxon>Bacteroidia</taxon>
        <taxon>Marinilabiliales</taxon>
        <taxon>Prolixibacteraceae</taxon>
        <taxon>Mariniphaga</taxon>
    </lineage>
</organism>
<dbReference type="OrthoDB" id="1123402at2"/>
<reference evidence="2" key="1">
    <citation type="submission" date="2016-11" db="EMBL/GenBank/DDBJ databases">
        <authorList>
            <person name="Varghese N."/>
            <person name="Submissions S."/>
        </authorList>
    </citation>
    <scope>NUCLEOTIDE SEQUENCE [LARGE SCALE GENOMIC DNA]</scope>
    <source>
        <strain evidence="2">DSM 26910</strain>
    </source>
</reference>
<evidence type="ECO:0000313" key="1">
    <source>
        <dbReference type="EMBL" id="SHE80410.1"/>
    </source>
</evidence>
<dbReference type="RefSeq" id="WP_072999638.1">
    <property type="nucleotide sequence ID" value="NZ_FQUM01000002.1"/>
</dbReference>
<protein>
    <submittedName>
        <fullName evidence="1">Uncharacterized protein</fullName>
    </submittedName>
</protein>
<name>A0A1M4WGX4_9BACT</name>
<gene>
    <name evidence="1" type="ORF">SAMN05444274_102441</name>
</gene>
<proteinExistence type="predicted"/>
<sequence length="64" mass="7523">MKTLKKLMNCLDLYIKKNFFNLSKDDISQDCEDVIGINLSDENNNMPVEEYATVYRSATRWQTL</sequence>
<accession>A0A1M4WGX4</accession>
<evidence type="ECO:0000313" key="2">
    <source>
        <dbReference type="Proteomes" id="UP000184164"/>
    </source>
</evidence>